<dbReference type="AlphaFoldDB" id="A0A2M6XDZ7"/>
<dbReference type="Proteomes" id="UP000228996">
    <property type="component" value="Unassembled WGS sequence"/>
</dbReference>
<protein>
    <submittedName>
        <fullName evidence="1">Uncharacterized protein</fullName>
    </submittedName>
</protein>
<name>A0A2M6XDZ7_9BACT</name>
<proteinExistence type="predicted"/>
<evidence type="ECO:0000313" key="1">
    <source>
        <dbReference type="EMBL" id="PIU03884.1"/>
    </source>
</evidence>
<dbReference type="EMBL" id="PEYO01000005">
    <property type="protein sequence ID" value="PIU03884.1"/>
    <property type="molecule type" value="Genomic_DNA"/>
</dbReference>
<organism evidence="1 2">
    <name type="scientific">Candidatus Shapirobacteria bacterium CG08_land_8_20_14_0_20_39_18</name>
    <dbReference type="NCBI Taxonomy" id="1974883"/>
    <lineage>
        <taxon>Bacteria</taxon>
        <taxon>Candidatus Shapironibacteriota</taxon>
    </lineage>
</organism>
<accession>A0A2M6XDZ7</accession>
<comment type="caution">
    <text evidence="1">The sequence shown here is derived from an EMBL/GenBank/DDBJ whole genome shotgun (WGS) entry which is preliminary data.</text>
</comment>
<gene>
    <name evidence="1" type="ORF">COT44_01205</name>
</gene>
<evidence type="ECO:0000313" key="2">
    <source>
        <dbReference type="Proteomes" id="UP000228996"/>
    </source>
</evidence>
<sequence length="68" mass="7814">MEKIEKPKEKFLKIYANLPLSLRNEIVVVLDNEPLTWNSAYVEVLSGTPKGDEILEKLIGMEIIKKDE</sequence>
<reference evidence="2" key="1">
    <citation type="submission" date="2017-09" db="EMBL/GenBank/DDBJ databases">
        <title>Depth-based differentiation of microbial function through sediment-hosted aquifers and enrichment of novel symbionts in the deep terrestrial subsurface.</title>
        <authorList>
            <person name="Probst A.J."/>
            <person name="Ladd B."/>
            <person name="Jarett J.K."/>
            <person name="Geller-Mcgrath D.E."/>
            <person name="Sieber C.M.K."/>
            <person name="Emerson J.B."/>
            <person name="Anantharaman K."/>
            <person name="Thomas B.C."/>
            <person name="Malmstrom R."/>
            <person name="Stieglmeier M."/>
            <person name="Klingl A."/>
            <person name="Woyke T."/>
            <person name="Ryan C.M."/>
            <person name="Banfield J.F."/>
        </authorList>
    </citation>
    <scope>NUCLEOTIDE SEQUENCE [LARGE SCALE GENOMIC DNA]</scope>
</reference>